<proteinExistence type="predicted"/>
<dbReference type="Proteomes" id="UP001159427">
    <property type="component" value="Unassembled WGS sequence"/>
</dbReference>
<dbReference type="SUPFAM" id="SSF57501">
    <property type="entry name" value="Cystine-knot cytokines"/>
    <property type="match status" value="1"/>
</dbReference>
<organism evidence="1 2">
    <name type="scientific">Porites evermanni</name>
    <dbReference type="NCBI Taxonomy" id="104178"/>
    <lineage>
        <taxon>Eukaryota</taxon>
        <taxon>Metazoa</taxon>
        <taxon>Cnidaria</taxon>
        <taxon>Anthozoa</taxon>
        <taxon>Hexacorallia</taxon>
        <taxon>Scleractinia</taxon>
        <taxon>Fungiina</taxon>
        <taxon>Poritidae</taxon>
        <taxon>Porites</taxon>
    </lineage>
</organism>
<gene>
    <name evidence="1" type="ORF">PEVE_00008099</name>
</gene>
<dbReference type="InterPro" id="IPR029034">
    <property type="entry name" value="Cystine-knot_cytokine"/>
</dbReference>
<sequence>ENDQLSEIKCGLFPEVVQVEPDVTTLRNSPQFVQVHRCKGSCDHALILETCEPTKIRGIPVRVDTESGNSSEVVVADHVECQCSCQAQCNENHVFNEKLCRCECSEKCPDGEMQDPSTCQCKG</sequence>
<evidence type="ECO:0000313" key="1">
    <source>
        <dbReference type="EMBL" id="CAH3020658.1"/>
    </source>
</evidence>
<feature type="non-terminal residue" evidence="1">
    <location>
        <position position="1"/>
    </location>
</feature>
<evidence type="ECO:0000313" key="2">
    <source>
        <dbReference type="Proteomes" id="UP001159427"/>
    </source>
</evidence>
<protein>
    <recommendedName>
        <fullName evidence="3">Vascular endothelial growth factor</fullName>
    </recommendedName>
</protein>
<accession>A0ABN8LTR7</accession>
<dbReference type="EMBL" id="CALNXI010000155">
    <property type="protein sequence ID" value="CAH3020658.1"/>
    <property type="molecule type" value="Genomic_DNA"/>
</dbReference>
<reference evidence="1 2" key="1">
    <citation type="submission" date="2022-05" db="EMBL/GenBank/DDBJ databases">
        <authorList>
            <consortium name="Genoscope - CEA"/>
            <person name="William W."/>
        </authorList>
    </citation>
    <scope>NUCLEOTIDE SEQUENCE [LARGE SCALE GENOMIC DNA]</scope>
</reference>
<comment type="caution">
    <text evidence="1">The sequence shown here is derived from an EMBL/GenBank/DDBJ whole genome shotgun (WGS) entry which is preliminary data.</text>
</comment>
<evidence type="ECO:0008006" key="3">
    <source>
        <dbReference type="Google" id="ProtNLM"/>
    </source>
</evidence>
<dbReference type="Gene3D" id="2.10.90.10">
    <property type="entry name" value="Cystine-knot cytokines"/>
    <property type="match status" value="1"/>
</dbReference>
<keyword evidence="2" id="KW-1185">Reference proteome</keyword>
<name>A0ABN8LTR7_9CNID</name>